<feature type="signal peptide" evidence="1">
    <location>
        <begin position="1"/>
        <end position="24"/>
    </location>
</feature>
<dbReference type="Gene3D" id="2.50.20.20">
    <property type="match status" value="1"/>
</dbReference>
<name>A0A840P2I2_9ACTN</name>
<evidence type="ECO:0000313" key="2">
    <source>
        <dbReference type="EMBL" id="MBB5132101.1"/>
    </source>
</evidence>
<feature type="chain" id="PRO_5032620407" evidence="1">
    <location>
        <begin position="25"/>
        <end position="270"/>
    </location>
</feature>
<evidence type="ECO:0000256" key="1">
    <source>
        <dbReference type="SAM" id="SignalP"/>
    </source>
</evidence>
<dbReference type="RefSeq" id="WP_185048884.1">
    <property type="nucleotide sequence ID" value="NZ_BAABIX010000027.1"/>
</dbReference>
<dbReference type="EMBL" id="JACHGN010000003">
    <property type="protein sequence ID" value="MBB5132101.1"/>
    <property type="molecule type" value="Genomic_DNA"/>
</dbReference>
<proteinExistence type="predicted"/>
<sequence length="270" mass="28373">MKRIVAGLAVAAGAALVAPVPVHAAAKVDPVKALREQFEGGKGVEVASLTKMAIPGGPSTTVRESGVIEFGGSAPVASDLTSERSYNSAYLGKLNKDQRERAEAERGPVRTISVNSASYVSRAPYPDELPVGKSWVRYEEVPGRSGLVDVLEPATLKALVSAASSNRDGVIKGTITTAKLAAASPSARRQFGRGGSAKIAYTVWLDASGLVERVVAAASPSRYDVTYEARFRSWGHSVSIFAPSQNDVVRRSAFDNGGLDQMTLNVEGVN</sequence>
<keyword evidence="3" id="KW-1185">Reference proteome</keyword>
<evidence type="ECO:0000313" key="3">
    <source>
        <dbReference type="Proteomes" id="UP000578449"/>
    </source>
</evidence>
<dbReference type="Proteomes" id="UP000578449">
    <property type="component" value="Unassembled WGS sequence"/>
</dbReference>
<organism evidence="2 3">
    <name type="scientific">Thermocatellispora tengchongensis</name>
    <dbReference type="NCBI Taxonomy" id="1073253"/>
    <lineage>
        <taxon>Bacteria</taxon>
        <taxon>Bacillati</taxon>
        <taxon>Actinomycetota</taxon>
        <taxon>Actinomycetes</taxon>
        <taxon>Streptosporangiales</taxon>
        <taxon>Streptosporangiaceae</taxon>
        <taxon>Thermocatellispora</taxon>
    </lineage>
</organism>
<protein>
    <submittedName>
        <fullName evidence="2">Uncharacterized protein</fullName>
    </submittedName>
</protein>
<accession>A0A840P2I2</accession>
<gene>
    <name evidence="2" type="ORF">HNP84_001814</name>
</gene>
<keyword evidence="1" id="KW-0732">Signal</keyword>
<dbReference type="AlphaFoldDB" id="A0A840P2I2"/>
<reference evidence="2 3" key="1">
    <citation type="submission" date="2020-08" db="EMBL/GenBank/DDBJ databases">
        <title>Genomic Encyclopedia of Type Strains, Phase IV (KMG-IV): sequencing the most valuable type-strain genomes for metagenomic binning, comparative biology and taxonomic classification.</title>
        <authorList>
            <person name="Goeker M."/>
        </authorList>
    </citation>
    <scope>NUCLEOTIDE SEQUENCE [LARGE SCALE GENOMIC DNA]</scope>
    <source>
        <strain evidence="2 3">DSM 45615</strain>
    </source>
</reference>
<comment type="caution">
    <text evidence="2">The sequence shown here is derived from an EMBL/GenBank/DDBJ whole genome shotgun (WGS) entry which is preliminary data.</text>
</comment>